<evidence type="ECO:0000313" key="4">
    <source>
        <dbReference type="Proteomes" id="UP000669239"/>
    </source>
</evidence>
<organism evidence="2 5">
    <name type="scientific">Enterocloster aldenensis</name>
    <dbReference type="NCBI Taxonomy" id="358742"/>
    <lineage>
        <taxon>Bacteria</taxon>
        <taxon>Bacillati</taxon>
        <taxon>Bacillota</taxon>
        <taxon>Clostridia</taxon>
        <taxon>Lachnospirales</taxon>
        <taxon>Lachnospiraceae</taxon>
        <taxon>Enterocloster</taxon>
    </lineage>
</organism>
<dbReference type="InterPro" id="IPR001466">
    <property type="entry name" value="Beta-lactam-related"/>
</dbReference>
<evidence type="ECO:0000313" key="5">
    <source>
        <dbReference type="Proteomes" id="UP001299608"/>
    </source>
</evidence>
<dbReference type="Proteomes" id="UP001299608">
    <property type="component" value="Unassembled WGS sequence"/>
</dbReference>
<dbReference type="PANTHER" id="PTHR43283">
    <property type="entry name" value="BETA-LACTAMASE-RELATED"/>
    <property type="match status" value="1"/>
</dbReference>
<dbReference type="Proteomes" id="UP000669239">
    <property type="component" value="Unassembled WGS sequence"/>
</dbReference>
<evidence type="ECO:0000313" key="3">
    <source>
        <dbReference type="EMBL" id="NSJ49494.1"/>
    </source>
</evidence>
<dbReference type="PANTHER" id="PTHR43283:SF7">
    <property type="entry name" value="BETA-LACTAMASE-RELATED DOMAIN-CONTAINING PROTEIN"/>
    <property type="match status" value="1"/>
</dbReference>
<dbReference type="SUPFAM" id="SSF56601">
    <property type="entry name" value="beta-lactamase/transpeptidase-like"/>
    <property type="match status" value="1"/>
</dbReference>
<gene>
    <name evidence="3" type="ORF">G5B36_12400</name>
    <name evidence="2" type="ORF">L0N08_04765</name>
</gene>
<feature type="domain" description="Beta-lactamase-related" evidence="1">
    <location>
        <begin position="54"/>
        <end position="303"/>
    </location>
</feature>
<sequence length="490" mass="55876">MPTYELGRSTCEREGVDSRGILAFIQKLKERDIHLHTFTMARHGKLIAQVNAFPYKNTCRHVENSVTKTFTSVAVGILYDRGLLSLDELVYPYFSNPSYADNGLETLTIRHLLTMTLGQDGPDMFAAGDESRDWCESIFDRHITDLPGSRFYYNSMASHMLSAIVTKITGKSQCEFLKENFFDLCGIQDYDWLEDPSGYSIGGVGLYMKATDLIKLGQLFLNRGVLNGHRILSEEWCGLATSKQIETAPGYPAYKTESTQGYGFQMWRCTHNGYRASGLFGQICVVLPDCDTTFVMNSSTSGSQPLLDTFFETVYPCIGNEPLKECPENVERIRELSRMLDAQPVTGCAMPAYQGSINGRKIRFRDADKYVRLTFRSDDCRFEIGEGNRTYSCCLGNQEYRAGATDLDQYLMRYGSYMQTARQRTHVPSAYGSYAWLGASHLRIRVLLDDHTSYNEWDIYFDSYMARMDENFKYLIEGYDYHTQNILLMP</sequence>
<keyword evidence="3" id="KW-0378">Hydrolase</keyword>
<reference evidence="3 4" key="1">
    <citation type="journal article" date="2020" name="Cell Host Microbe">
        <title>Functional and Genomic Variation between Human-Derived Isolates of Lachnospiraceae Reveals Inter- and Intra-Species Diversity.</title>
        <authorList>
            <person name="Sorbara M.T."/>
            <person name="Littmann E.R."/>
            <person name="Fontana E."/>
            <person name="Moody T.U."/>
            <person name="Kohout C.E."/>
            <person name="Gjonbalaj M."/>
            <person name="Eaton V."/>
            <person name="Seok R."/>
            <person name="Leiner I.M."/>
            <person name="Pamer E.G."/>
        </authorList>
    </citation>
    <scope>NUCLEOTIDE SEQUENCE [LARGE SCALE GENOMIC DNA]</scope>
    <source>
        <strain evidence="3 4">MSK.1.17</strain>
    </source>
</reference>
<dbReference type="EMBL" id="JAAITT010000016">
    <property type="protein sequence ID" value="NSJ49494.1"/>
    <property type="molecule type" value="Genomic_DNA"/>
</dbReference>
<protein>
    <submittedName>
        <fullName evidence="2">Beta-lactamase family protein</fullName>
    </submittedName>
    <submittedName>
        <fullName evidence="3">Serine hydrolase</fullName>
    </submittedName>
</protein>
<evidence type="ECO:0000259" key="1">
    <source>
        <dbReference type="Pfam" id="PF00144"/>
    </source>
</evidence>
<accession>A0AAW5BL67</accession>
<dbReference type="GO" id="GO:0016787">
    <property type="term" value="F:hydrolase activity"/>
    <property type="evidence" value="ECO:0007669"/>
    <property type="project" value="UniProtKB-KW"/>
</dbReference>
<dbReference type="EMBL" id="JAKNGE010000004">
    <property type="protein sequence ID" value="MCG4744718.1"/>
    <property type="molecule type" value="Genomic_DNA"/>
</dbReference>
<name>A0AAW5BL67_9FIRM</name>
<evidence type="ECO:0000313" key="2">
    <source>
        <dbReference type="EMBL" id="MCG4744718.1"/>
    </source>
</evidence>
<reference evidence="3" key="2">
    <citation type="submission" date="2020-02" db="EMBL/GenBank/DDBJ databases">
        <authorList>
            <person name="Littmann E."/>
            <person name="Sorbara M."/>
        </authorList>
    </citation>
    <scope>NUCLEOTIDE SEQUENCE</scope>
    <source>
        <strain evidence="3">MSK.1.17</strain>
    </source>
</reference>
<dbReference type="RefSeq" id="WP_165642232.1">
    <property type="nucleotide sequence ID" value="NZ_BAABZL010000001.1"/>
</dbReference>
<keyword evidence="4" id="KW-1185">Reference proteome</keyword>
<dbReference type="Gene3D" id="3.40.710.10">
    <property type="entry name" value="DD-peptidase/beta-lactamase superfamily"/>
    <property type="match status" value="1"/>
</dbReference>
<comment type="caution">
    <text evidence="2">The sequence shown here is derived from an EMBL/GenBank/DDBJ whole genome shotgun (WGS) entry which is preliminary data.</text>
</comment>
<dbReference type="GeneID" id="97206298"/>
<dbReference type="InterPro" id="IPR050789">
    <property type="entry name" value="Diverse_Enzym_Activities"/>
</dbReference>
<dbReference type="InterPro" id="IPR012338">
    <property type="entry name" value="Beta-lactam/transpept-like"/>
</dbReference>
<dbReference type="AlphaFoldDB" id="A0AAW5BL67"/>
<proteinExistence type="predicted"/>
<dbReference type="Pfam" id="PF00144">
    <property type="entry name" value="Beta-lactamase"/>
    <property type="match status" value="1"/>
</dbReference>
<reference evidence="2" key="3">
    <citation type="submission" date="2022-01" db="EMBL/GenBank/DDBJ databases">
        <title>Collection of gut derived symbiotic bacterial strains cultured from healthy donors.</title>
        <authorList>
            <person name="Lin H."/>
            <person name="Kohout C."/>
            <person name="Waligurski E."/>
            <person name="Pamer E.G."/>
        </authorList>
    </citation>
    <scope>NUCLEOTIDE SEQUENCE</scope>
    <source>
        <strain evidence="2">DFI.6.55</strain>
    </source>
</reference>